<evidence type="ECO:0000313" key="1">
    <source>
        <dbReference type="EMBL" id="ETR66191.1"/>
    </source>
</evidence>
<comment type="caution">
    <text evidence="1">The sequence shown here is derived from an EMBL/GenBank/DDBJ whole genome shotgun (WGS) entry which is preliminary data.</text>
</comment>
<accession>A0A1V1NUF5</accession>
<evidence type="ECO:0000313" key="2">
    <source>
        <dbReference type="Proteomes" id="UP000189670"/>
    </source>
</evidence>
<feature type="non-terminal residue" evidence="1">
    <location>
        <position position="105"/>
    </location>
</feature>
<dbReference type="AlphaFoldDB" id="A0A1V1NUF5"/>
<sequence length="105" mass="12125">MARGFQFLSLNVSHRNWTTVGALDGMREAIVDQRGLLCPYDNSWSIDVWLQYQNQLIVPSRLPFVSQSIQDYLPILSTEFDHQNIVLTSRVLVEKIQGEEVVFNQ</sequence>
<name>A0A1V1NUF5_9BACT</name>
<proteinExistence type="predicted"/>
<dbReference type="Proteomes" id="UP000189670">
    <property type="component" value="Unassembled WGS sequence"/>
</dbReference>
<dbReference type="EMBL" id="ATBP01002166">
    <property type="protein sequence ID" value="ETR66191.1"/>
    <property type="molecule type" value="Genomic_DNA"/>
</dbReference>
<gene>
    <name evidence="1" type="ORF">OMM_13124</name>
</gene>
<protein>
    <submittedName>
        <fullName evidence="1">Uncharacterized protein</fullName>
    </submittedName>
</protein>
<reference evidence="2" key="1">
    <citation type="submission" date="2012-11" db="EMBL/GenBank/DDBJ databases">
        <authorList>
            <person name="Lucero-Rivera Y.E."/>
            <person name="Tovar-Ramirez D."/>
        </authorList>
    </citation>
    <scope>NUCLEOTIDE SEQUENCE [LARGE SCALE GENOMIC DNA]</scope>
    <source>
        <strain evidence="2">Araruama</strain>
    </source>
</reference>
<organism evidence="1 2">
    <name type="scientific">Candidatus Magnetoglobus multicellularis str. Araruama</name>
    <dbReference type="NCBI Taxonomy" id="890399"/>
    <lineage>
        <taxon>Bacteria</taxon>
        <taxon>Pseudomonadati</taxon>
        <taxon>Thermodesulfobacteriota</taxon>
        <taxon>Desulfobacteria</taxon>
        <taxon>Desulfobacterales</taxon>
        <taxon>Desulfobacteraceae</taxon>
        <taxon>Candidatus Magnetoglobus</taxon>
    </lineage>
</organism>